<gene>
    <name evidence="1" type="ORF">Ssi02_63080</name>
</gene>
<organism evidence="1 2">
    <name type="scientific">Sinosporangium siamense</name>
    <dbReference type="NCBI Taxonomy" id="1367973"/>
    <lineage>
        <taxon>Bacteria</taxon>
        <taxon>Bacillati</taxon>
        <taxon>Actinomycetota</taxon>
        <taxon>Actinomycetes</taxon>
        <taxon>Streptosporangiales</taxon>
        <taxon>Streptosporangiaceae</taxon>
        <taxon>Sinosporangium</taxon>
    </lineage>
</organism>
<reference evidence="1" key="1">
    <citation type="submission" date="2021-01" db="EMBL/GenBank/DDBJ databases">
        <title>Whole genome shotgun sequence of Sinosporangium siamense NBRC 109515.</title>
        <authorList>
            <person name="Komaki H."/>
            <person name="Tamura T."/>
        </authorList>
    </citation>
    <scope>NUCLEOTIDE SEQUENCE</scope>
    <source>
        <strain evidence="1">NBRC 109515</strain>
    </source>
</reference>
<evidence type="ECO:0000313" key="2">
    <source>
        <dbReference type="Proteomes" id="UP000606172"/>
    </source>
</evidence>
<dbReference type="AlphaFoldDB" id="A0A919VB35"/>
<comment type="caution">
    <text evidence="1">The sequence shown here is derived from an EMBL/GenBank/DDBJ whole genome shotgun (WGS) entry which is preliminary data.</text>
</comment>
<evidence type="ECO:0000313" key="1">
    <source>
        <dbReference type="EMBL" id="GII96077.1"/>
    </source>
</evidence>
<sequence>MSEYDAESPPEGFAELIGLVWRDIGRAASMAFLGFGDEVSVTNHLEKQRAVNEFSLHIQFPWRLASSTETLVASNDMY</sequence>
<dbReference type="EMBL" id="BOOW01000042">
    <property type="protein sequence ID" value="GII96077.1"/>
    <property type="molecule type" value="Genomic_DNA"/>
</dbReference>
<protein>
    <submittedName>
        <fullName evidence="1">Uncharacterized protein</fullName>
    </submittedName>
</protein>
<dbReference type="Proteomes" id="UP000606172">
    <property type="component" value="Unassembled WGS sequence"/>
</dbReference>
<keyword evidence="2" id="KW-1185">Reference proteome</keyword>
<name>A0A919VB35_9ACTN</name>
<proteinExistence type="predicted"/>
<accession>A0A919VB35</accession>